<proteinExistence type="inferred from homology"/>
<accession>A0A2N4U0K2</accession>
<keyword evidence="4" id="KW-1185">Reference proteome</keyword>
<dbReference type="InterPro" id="IPR000667">
    <property type="entry name" value="Peptidase_S13"/>
</dbReference>
<dbReference type="InterPro" id="IPR012338">
    <property type="entry name" value="Beta-lactam/transpept-like"/>
</dbReference>
<evidence type="ECO:0000313" key="3">
    <source>
        <dbReference type="EMBL" id="PLC48540.1"/>
    </source>
</evidence>
<name>A0A2N4U0K2_9BURK</name>
<keyword evidence="2" id="KW-0378">Hydrolase</keyword>
<dbReference type="Gene3D" id="3.50.80.20">
    <property type="entry name" value="D-Ala-D-Ala carboxypeptidase C, peptidase S13"/>
    <property type="match status" value="1"/>
</dbReference>
<evidence type="ECO:0000256" key="2">
    <source>
        <dbReference type="ARBA" id="ARBA00022801"/>
    </source>
</evidence>
<dbReference type="OrthoDB" id="9802627at2"/>
<dbReference type="GO" id="GO:0000270">
    <property type="term" value="P:peptidoglycan metabolic process"/>
    <property type="evidence" value="ECO:0007669"/>
    <property type="project" value="TreeGrafter"/>
</dbReference>
<dbReference type="AlphaFoldDB" id="A0A2N4U0K2"/>
<dbReference type="NCBIfam" id="TIGR00666">
    <property type="entry name" value="PBP4"/>
    <property type="match status" value="1"/>
</dbReference>
<protein>
    <submittedName>
        <fullName evidence="3">D-alanyl-D-alanine carboxypeptidase/D-alanyl-D-alanine-endopeptidase</fullName>
    </submittedName>
</protein>
<evidence type="ECO:0000256" key="1">
    <source>
        <dbReference type="ARBA" id="ARBA00006096"/>
    </source>
</evidence>
<dbReference type="Pfam" id="PF02113">
    <property type="entry name" value="Peptidase_S13"/>
    <property type="match status" value="1"/>
</dbReference>
<dbReference type="PANTHER" id="PTHR30023:SF0">
    <property type="entry name" value="PENICILLIN-SENSITIVE CARBOXYPEPTIDASE A"/>
    <property type="match status" value="1"/>
</dbReference>
<comment type="caution">
    <text evidence="3">The sequence shown here is derived from an EMBL/GenBank/DDBJ whole genome shotgun (WGS) entry which is preliminary data.</text>
</comment>
<comment type="similarity">
    <text evidence="1">Belongs to the peptidase S13 family.</text>
</comment>
<dbReference type="Gene3D" id="3.40.710.10">
    <property type="entry name" value="DD-peptidase/beta-lactamase superfamily"/>
    <property type="match status" value="1"/>
</dbReference>
<dbReference type="PANTHER" id="PTHR30023">
    <property type="entry name" value="D-ALANYL-D-ALANINE CARBOXYPEPTIDASE"/>
    <property type="match status" value="1"/>
</dbReference>
<dbReference type="GO" id="GO:0004185">
    <property type="term" value="F:serine-type carboxypeptidase activity"/>
    <property type="evidence" value="ECO:0007669"/>
    <property type="project" value="InterPro"/>
</dbReference>
<dbReference type="GO" id="GO:0006508">
    <property type="term" value="P:proteolysis"/>
    <property type="evidence" value="ECO:0007669"/>
    <property type="project" value="InterPro"/>
</dbReference>
<dbReference type="Proteomes" id="UP000234190">
    <property type="component" value="Unassembled WGS sequence"/>
</dbReference>
<evidence type="ECO:0000313" key="4">
    <source>
        <dbReference type="Proteomes" id="UP000234190"/>
    </source>
</evidence>
<organism evidence="3 4">
    <name type="scientific">Pollutimonas subterranea</name>
    <dbReference type="NCBI Taxonomy" id="2045210"/>
    <lineage>
        <taxon>Bacteria</taxon>
        <taxon>Pseudomonadati</taxon>
        <taxon>Pseudomonadota</taxon>
        <taxon>Betaproteobacteria</taxon>
        <taxon>Burkholderiales</taxon>
        <taxon>Alcaligenaceae</taxon>
        <taxon>Pollutimonas</taxon>
    </lineage>
</organism>
<keyword evidence="3" id="KW-0121">Carboxypeptidase</keyword>
<dbReference type="PRINTS" id="PR00922">
    <property type="entry name" value="DADACBPTASE3"/>
</dbReference>
<keyword evidence="3" id="KW-0645">Protease</keyword>
<gene>
    <name evidence="3" type="primary">dacB</name>
    <name evidence="3" type="ORF">CR159_17845</name>
</gene>
<reference evidence="3 4" key="1">
    <citation type="submission" date="2017-10" db="EMBL/GenBank/DDBJ databases">
        <title>Two draft genome sequences of Pusillimonas sp. strains isolated from a nitrate- and radionuclide-contaminated groundwater in Russia.</title>
        <authorList>
            <person name="Grouzdev D.S."/>
            <person name="Tourova T.P."/>
            <person name="Goeva M.A."/>
            <person name="Babich T.L."/>
            <person name="Sokolova D.S."/>
            <person name="Abdullin R."/>
            <person name="Poltaraus A.B."/>
            <person name="Toshchakov S.V."/>
            <person name="Nazina T.N."/>
        </authorList>
    </citation>
    <scope>NUCLEOTIDE SEQUENCE [LARGE SCALE GENOMIC DNA]</scope>
    <source>
        <strain evidence="3 4">JR1/69-3-13</strain>
    </source>
</reference>
<dbReference type="EMBL" id="PDNW01000019">
    <property type="protein sequence ID" value="PLC48540.1"/>
    <property type="molecule type" value="Genomic_DNA"/>
</dbReference>
<dbReference type="SUPFAM" id="SSF56601">
    <property type="entry name" value="beta-lactamase/transpeptidase-like"/>
    <property type="match status" value="1"/>
</dbReference>
<sequence>MSMLASRQWLGCLKIGRSRNARAVIGIAASLFVAQALAQSSLPPELEKSWRATRLPDSSISLVVQEINGPRLMSLNASEPRNPASVMKMVTTWAALSGLGPDYTWRTTFHAKGGGQVDAQGSLIGPLYLKAGGDPLLTVEELWGLLRELRLRGIKNLGQVVIDRSRFGRVAIDPGEFDAAPDRPYNASPDAMMVGLGAVRLLFQPDRQARKWVPIIDPPLQGIRINGDIKWSNVACPGSPSIATQVVPAGGNMVVNVSGTAAGSCGEFSVYRLALSQPEYFAGLFQMLWKELGGTLAKGIVDGRVPGGTEPVVWHESESLADTIRRINKQSNNVMARTLLLTLGAERMGEGATPATGAAAALAVLKEQSVDTRGWVLDNGAGLSREGRVTAEGMAGMLDAAWRSPLMPEFISSLAISGVDGTVRRRLRNDEVKGMAHLKTGTLRNVRALAGYVLGASGKRYILVSIVNDERSTAVRAFDDALVSWLAAQ</sequence>